<dbReference type="RefSeq" id="WP_010221267.1">
    <property type="nucleotide sequence ID" value="NZ_CATKPL010000057.1"/>
</dbReference>
<evidence type="ECO:0000259" key="1">
    <source>
        <dbReference type="Pfam" id="PF15565"/>
    </source>
</evidence>
<proteinExistence type="predicted"/>
<name>A0AAP0SLD7_9PSED</name>
<organism evidence="2 3">
    <name type="scientific">Pseudomonas donghuensis</name>
    <dbReference type="NCBI Taxonomy" id="1163398"/>
    <lineage>
        <taxon>Bacteria</taxon>
        <taxon>Pseudomonadati</taxon>
        <taxon>Pseudomonadota</taxon>
        <taxon>Gammaproteobacteria</taxon>
        <taxon>Pseudomonadales</taxon>
        <taxon>Pseudomonadaceae</taxon>
        <taxon>Pseudomonas</taxon>
    </lineage>
</organism>
<dbReference type="GeneID" id="98285683"/>
<protein>
    <recommendedName>
        <fullName evidence="1">Immunity protein 30 domain-containing protein</fullName>
    </recommendedName>
</protein>
<gene>
    <name evidence="2" type="ORF">BV82_1721</name>
</gene>
<dbReference type="InterPro" id="IPR029084">
    <property type="entry name" value="Imm30"/>
</dbReference>
<evidence type="ECO:0000313" key="2">
    <source>
        <dbReference type="EMBL" id="KDO00627.1"/>
    </source>
</evidence>
<dbReference type="Pfam" id="PF15565">
    <property type="entry name" value="Imm30"/>
    <property type="match status" value="1"/>
</dbReference>
<dbReference type="Proteomes" id="UP000027121">
    <property type="component" value="Chromosome"/>
</dbReference>
<accession>A0AAP0SLD7</accession>
<dbReference type="AlphaFoldDB" id="A0AAP0SLD7"/>
<evidence type="ECO:0000313" key="3">
    <source>
        <dbReference type="Proteomes" id="UP000027121"/>
    </source>
</evidence>
<dbReference type="EMBL" id="CP071706">
    <property type="protein sequence ID" value="KDO00627.1"/>
    <property type="molecule type" value="Genomic_DNA"/>
</dbReference>
<reference evidence="2 3" key="1">
    <citation type="journal article" date="2014" name="Genome Announc.">
        <title>Genome Sequence of Pseudomonas sp. Strain P482, a Tomato Rhizosphere Isolate with Broad-Spectrum Antimicrobial Activity.</title>
        <authorList>
            <person name="Krzyzanowska D.M."/>
            <person name="Ossowicki A."/>
            <person name="Jafra S."/>
        </authorList>
    </citation>
    <scope>NUCLEOTIDE SEQUENCE [LARGE SCALE GENOMIC DNA]</scope>
    <source>
        <strain evidence="2 3">P482</strain>
    </source>
</reference>
<feature type="domain" description="Immunity protein 30" evidence="1">
    <location>
        <begin position="15"/>
        <end position="106"/>
    </location>
</feature>
<reference evidence="2 3" key="2">
    <citation type="journal article" date="2016" name="Front. Microbiol.">
        <title>When Genome-Based Approach Meets the 'Old but Good': Revealing Genes Involved in the Antibacterial Activity of Pseudomonas sp. P482 against Soft Rot Pathogens.</title>
        <authorList>
            <person name="Krzyzanowska D.M."/>
            <person name="Ossowicki A."/>
            <person name="Rajewska M."/>
            <person name="Maciag T."/>
            <person name="Jablonska M."/>
            <person name="Obuchowski M."/>
            <person name="Heeb S."/>
            <person name="Jafra S."/>
        </authorList>
    </citation>
    <scope>NUCLEOTIDE SEQUENCE [LARGE SCALE GENOMIC DNA]</scope>
    <source>
        <strain evidence="2 3">P482</strain>
    </source>
</reference>
<keyword evidence="3" id="KW-1185">Reference proteome</keyword>
<dbReference type="KEGG" id="pdw:BV82_1721"/>
<sequence length="143" mass="16073">MSLTEALNDCATFNSDAEVARFSKILRDMAQTRDTQYLPVMLSHLDDDCEYGDVMKEIIGMAESFDPANYVEAVIEVTDSLKEKASDWLESIHYRIFNSPEYTKLYRAALAQSANKAAIKSYLQDFLANNPEKQSEVDSVLAG</sequence>